<dbReference type="Pfam" id="PF04972">
    <property type="entry name" value="BON"/>
    <property type="match status" value="1"/>
</dbReference>
<dbReference type="RefSeq" id="WP_096359564.1">
    <property type="nucleotide sequence ID" value="NZ_AP014879.1"/>
</dbReference>
<sequence length="277" mass="30726">MPVIAMNQEMGSQGKLVAEKLAEELGLEIVRHEIIDHVAQKMHMRKSALQRFLEGKSGLLERWGTDEASLALFKVEEILDLAAKGNVIIRGWGATHILRPIPHIPCVRVGAPFATRLKWVMDSLGTDDEDMVAEEIRHSDAAHRANMQHQFGVGWGEPMQYDITLNTERLSVATCVEMIKALLKRPEFEETPESRAKLANLTLEYHTRAALRASPRTADVKISISADNGKVRLEGIAASPDEQHAITEVVSQVAGVKGVSNKLKVMKDVRIFPSSRT</sequence>
<dbReference type="Proteomes" id="UP000243180">
    <property type="component" value="Chromosome"/>
</dbReference>
<dbReference type="EMBL" id="AP014879">
    <property type="protein sequence ID" value="BAV32756.1"/>
    <property type="molecule type" value="Genomic_DNA"/>
</dbReference>
<name>A0A1B4XD93_9GAMM</name>
<dbReference type="InterPro" id="IPR027417">
    <property type="entry name" value="P-loop_NTPase"/>
</dbReference>
<proteinExistence type="predicted"/>
<dbReference type="OrthoDB" id="9781180at2"/>
<dbReference type="InParanoid" id="A0A1B4XD93"/>
<dbReference type="Gene3D" id="3.30.1340.30">
    <property type="match status" value="1"/>
</dbReference>
<evidence type="ECO:0000313" key="3">
    <source>
        <dbReference type="Proteomes" id="UP000243180"/>
    </source>
</evidence>
<feature type="domain" description="BON" evidence="1">
    <location>
        <begin position="199"/>
        <end position="267"/>
    </location>
</feature>
<organism evidence="2 3">
    <name type="scientific">Sulfuricaulis limicola</name>
    <dbReference type="NCBI Taxonomy" id="1620215"/>
    <lineage>
        <taxon>Bacteria</taxon>
        <taxon>Pseudomonadati</taxon>
        <taxon>Pseudomonadota</taxon>
        <taxon>Gammaproteobacteria</taxon>
        <taxon>Acidiferrobacterales</taxon>
        <taxon>Acidiferrobacteraceae</taxon>
        <taxon>Sulfuricaulis</taxon>
    </lineage>
</organism>
<keyword evidence="3" id="KW-1185">Reference proteome</keyword>
<evidence type="ECO:0000259" key="1">
    <source>
        <dbReference type="PROSITE" id="PS50914"/>
    </source>
</evidence>
<evidence type="ECO:0000313" key="2">
    <source>
        <dbReference type="EMBL" id="BAV32756.1"/>
    </source>
</evidence>
<gene>
    <name evidence="2" type="ORF">SCL_0434</name>
</gene>
<dbReference type="PROSITE" id="PS50914">
    <property type="entry name" value="BON"/>
    <property type="match status" value="1"/>
</dbReference>
<accession>A0A1B4XD93</accession>
<dbReference type="AlphaFoldDB" id="A0A1B4XD93"/>
<dbReference type="KEGG" id="slim:SCL_0434"/>
<dbReference type="Pfam" id="PF13189">
    <property type="entry name" value="Cytidylate_kin2"/>
    <property type="match status" value="1"/>
</dbReference>
<protein>
    <submittedName>
        <fullName evidence="2">Transporter</fullName>
    </submittedName>
</protein>
<dbReference type="Gene3D" id="3.40.50.300">
    <property type="entry name" value="P-loop containing nucleotide triphosphate hydrolases"/>
    <property type="match status" value="1"/>
</dbReference>
<reference evidence="2 3" key="1">
    <citation type="submission" date="2015-05" db="EMBL/GenBank/DDBJ databases">
        <title>Complete genome sequence of a sulfur-oxidizing gammaproteobacterium strain HA5.</title>
        <authorList>
            <person name="Miura A."/>
            <person name="Kojima H."/>
            <person name="Fukui M."/>
        </authorList>
    </citation>
    <scope>NUCLEOTIDE SEQUENCE [LARGE SCALE GENOMIC DNA]</scope>
    <source>
        <strain evidence="2 3">HA5</strain>
    </source>
</reference>
<dbReference type="InterPro" id="IPR007055">
    <property type="entry name" value="BON_dom"/>
</dbReference>